<dbReference type="EMBL" id="UINC01006342">
    <property type="protein sequence ID" value="SVA26954.1"/>
    <property type="molecule type" value="Genomic_DNA"/>
</dbReference>
<dbReference type="AlphaFoldDB" id="A0A381UG40"/>
<protein>
    <submittedName>
        <fullName evidence="1">Uncharacterized protein</fullName>
    </submittedName>
</protein>
<name>A0A381UG40_9ZZZZ</name>
<reference evidence="1" key="1">
    <citation type="submission" date="2018-05" db="EMBL/GenBank/DDBJ databases">
        <authorList>
            <person name="Lanie J.A."/>
            <person name="Ng W.-L."/>
            <person name="Kazmierczak K.M."/>
            <person name="Andrzejewski T.M."/>
            <person name="Davidsen T.M."/>
            <person name="Wayne K.J."/>
            <person name="Tettelin H."/>
            <person name="Glass J.I."/>
            <person name="Rusch D."/>
            <person name="Podicherti R."/>
            <person name="Tsui H.-C.T."/>
            <person name="Winkler M.E."/>
        </authorList>
    </citation>
    <scope>NUCLEOTIDE SEQUENCE</scope>
</reference>
<accession>A0A381UG40</accession>
<proteinExistence type="predicted"/>
<organism evidence="1">
    <name type="scientific">marine metagenome</name>
    <dbReference type="NCBI Taxonomy" id="408172"/>
    <lineage>
        <taxon>unclassified sequences</taxon>
        <taxon>metagenomes</taxon>
        <taxon>ecological metagenomes</taxon>
    </lineage>
</organism>
<sequence>MTHIIKDIENLKMKYHNPHNQYKYRIKVSEDDFKKYMESFLKQEKWDNIEIIDGKYYYENDTILEIFEDGMMNAYYIKKFKYINYNENQKLTLYNQKKIQVDDFHFKQDYRKILIMKKIILKKNNNRYEFNVSIDEKKNQNFIINCITISRNNIKDFNDILGKFLK</sequence>
<evidence type="ECO:0000313" key="1">
    <source>
        <dbReference type="EMBL" id="SVA26954.1"/>
    </source>
</evidence>
<gene>
    <name evidence="1" type="ORF">METZ01_LOCUS79808</name>
</gene>